<comment type="subcellular location">
    <subcellularLocation>
        <location evidence="1">Nucleus</location>
    </subcellularLocation>
</comment>
<dbReference type="GO" id="GO:0016559">
    <property type="term" value="P:peroxisome fission"/>
    <property type="evidence" value="ECO:0007669"/>
    <property type="project" value="EnsemblFungi"/>
</dbReference>
<organism evidence="9">
    <name type="scientific">Vanderwaltozyma polyspora (strain ATCC 22028 / DSM 70294 / BCRC 21397 / CBS 2163 / NBRC 10782 / NRRL Y-8283 / UCD 57-17)</name>
    <name type="common">Kluyveromyces polysporus</name>
    <dbReference type="NCBI Taxonomy" id="436907"/>
    <lineage>
        <taxon>Eukaryota</taxon>
        <taxon>Fungi</taxon>
        <taxon>Dikarya</taxon>
        <taxon>Ascomycota</taxon>
        <taxon>Saccharomycotina</taxon>
        <taxon>Saccharomycetes</taxon>
        <taxon>Saccharomycetales</taxon>
        <taxon>Saccharomycetaceae</taxon>
        <taxon>Vanderwaltozyma</taxon>
    </lineage>
</organism>
<sequence length="486" mass="54778">MNNRDQDQEFLEELLRQSRTSMPKDENDMVNVHILGQHGIFQEQNSHPNQNNDVINNNSNNINLINNNRNMNDEDAYMDDYGNMPHQVPNNTINNGNNDNYPNQQHNVGMTQFLDDIFASGELDLSGAGPFDARSGNHHQNSISYDTDSNHMPALTELPQDFLFNQRDELQYNYPDEFSSSFSSSLNSDALSSSYSSSVPYQQPFVGPPTSQSNTSNYLNSIRSPSNSLRAGNYLSSSLRQNSNMMTPNSVASPSTRHASVSNQDSMNMVSGGTPKSLAHLTIDERLKRKREFHNAVERRRRELIKEKIKELGKLVPPSLLHYDSAGKKVKANKGTILNKTVEYISYLQEILEVQDKKKEKLIRKIKELEENTIPGNMNNRNEFNESGRTAPDLSANVGTKNDPFANDRIIDTRSGVIKNEFTGNNTYKGSPGSNYEGKNFEDDQLNSELKEFLLGAMIEAEDNAKLMFNNGKNEGTPTDLLLEFE</sequence>
<dbReference type="GO" id="GO:0000422">
    <property type="term" value="P:autophagy of mitochondrion"/>
    <property type="evidence" value="ECO:0007669"/>
    <property type="project" value="EnsemblFungi"/>
</dbReference>
<dbReference type="PhylomeDB" id="A7TIH3"/>
<dbReference type="HOGENOM" id="CLU_043302_0_0_1"/>
<dbReference type="FunCoup" id="A7TIH3">
    <property type="interactions" value="914"/>
</dbReference>
<feature type="region of interest" description="Disordered" evidence="6">
    <location>
        <begin position="197"/>
        <end position="225"/>
    </location>
</feature>
<dbReference type="GO" id="GO:0046983">
    <property type="term" value="F:protein dimerization activity"/>
    <property type="evidence" value="ECO:0007669"/>
    <property type="project" value="InterPro"/>
</dbReference>
<dbReference type="AlphaFoldDB" id="A7TIH3"/>
<feature type="region of interest" description="Disordered" evidence="6">
    <location>
        <begin position="240"/>
        <end position="275"/>
    </location>
</feature>
<dbReference type="KEGG" id="vpo:Kpol_1010p26"/>
<accession>A7TIH3</accession>
<dbReference type="SMART" id="SM00353">
    <property type="entry name" value="HLH"/>
    <property type="match status" value="1"/>
</dbReference>
<feature type="compositionally biased region" description="Polar residues" evidence="6">
    <location>
        <begin position="209"/>
        <end position="225"/>
    </location>
</feature>
<dbReference type="GO" id="GO:0000978">
    <property type="term" value="F:RNA polymerase II cis-regulatory region sequence-specific DNA binding"/>
    <property type="evidence" value="ECO:0007669"/>
    <property type="project" value="TreeGrafter"/>
</dbReference>
<dbReference type="OMA" id="DDAMFNY"/>
<dbReference type="InterPro" id="IPR036638">
    <property type="entry name" value="HLH_DNA-bd_sf"/>
</dbReference>
<dbReference type="Proteomes" id="UP000000267">
    <property type="component" value="Unassembled WGS sequence"/>
</dbReference>
<dbReference type="GO" id="GO:0031930">
    <property type="term" value="P:mitochondria-nucleus signaling pathway"/>
    <property type="evidence" value="ECO:0007669"/>
    <property type="project" value="EnsemblFungi"/>
</dbReference>
<dbReference type="PANTHER" id="PTHR45776:SF2">
    <property type="entry name" value="MIP04163P"/>
    <property type="match status" value="1"/>
</dbReference>
<dbReference type="InParanoid" id="A7TIH3"/>
<dbReference type="GO" id="GO:0005737">
    <property type="term" value="C:cytoplasm"/>
    <property type="evidence" value="ECO:0007669"/>
    <property type="project" value="EnsemblFungi"/>
</dbReference>
<keyword evidence="2" id="KW-0805">Transcription regulation</keyword>
<dbReference type="FunFam" id="4.10.280.10:FF:000105">
    <property type="entry name" value="Rtg3p"/>
    <property type="match status" value="1"/>
</dbReference>
<dbReference type="Pfam" id="PF00010">
    <property type="entry name" value="HLH"/>
    <property type="match status" value="1"/>
</dbReference>
<evidence type="ECO:0000256" key="5">
    <source>
        <dbReference type="ARBA" id="ARBA00023242"/>
    </source>
</evidence>
<evidence type="ECO:0000313" key="9">
    <source>
        <dbReference type="Proteomes" id="UP000000267"/>
    </source>
</evidence>
<name>A7TIH3_VANPO</name>
<keyword evidence="4" id="KW-0804">Transcription</keyword>
<feature type="compositionally biased region" description="Polar residues" evidence="6">
    <location>
        <begin position="240"/>
        <end position="271"/>
    </location>
</feature>
<evidence type="ECO:0000256" key="4">
    <source>
        <dbReference type="ARBA" id="ARBA00023163"/>
    </source>
</evidence>
<dbReference type="PROSITE" id="PS50888">
    <property type="entry name" value="BHLH"/>
    <property type="match status" value="1"/>
</dbReference>
<gene>
    <name evidence="8" type="ORF">Kpol_1010p26</name>
</gene>
<dbReference type="EMBL" id="DS480396">
    <property type="protein sequence ID" value="EDO17911.1"/>
    <property type="molecule type" value="Genomic_DNA"/>
</dbReference>
<dbReference type="RefSeq" id="XP_001645769.1">
    <property type="nucleotide sequence ID" value="XM_001645719.1"/>
</dbReference>
<dbReference type="GO" id="GO:0045944">
    <property type="term" value="P:positive regulation of transcription by RNA polymerase II"/>
    <property type="evidence" value="ECO:0007669"/>
    <property type="project" value="EnsemblFungi"/>
</dbReference>
<keyword evidence="3" id="KW-0238">DNA-binding</keyword>
<feature type="domain" description="BHLH" evidence="7">
    <location>
        <begin position="289"/>
        <end position="348"/>
    </location>
</feature>
<dbReference type="eggNOG" id="KOG1318">
    <property type="taxonomic scope" value="Eukaryota"/>
</dbReference>
<evidence type="ECO:0000313" key="8">
    <source>
        <dbReference type="EMBL" id="EDO17911.1"/>
    </source>
</evidence>
<evidence type="ECO:0000256" key="2">
    <source>
        <dbReference type="ARBA" id="ARBA00023015"/>
    </source>
</evidence>
<evidence type="ECO:0000256" key="1">
    <source>
        <dbReference type="ARBA" id="ARBA00004123"/>
    </source>
</evidence>
<dbReference type="InterPro" id="IPR011598">
    <property type="entry name" value="bHLH_dom"/>
</dbReference>
<evidence type="ECO:0000256" key="6">
    <source>
        <dbReference type="SAM" id="MobiDB-lite"/>
    </source>
</evidence>
<reference evidence="8 9" key="1">
    <citation type="journal article" date="2007" name="Proc. Natl. Acad. Sci. U.S.A.">
        <title>Independent sorting-out of thousands of duplicated gene pairs in two yeast species descended from a whole-genome duplication.</title>
        <authorList>
            <person name="Scannell D.R."/>
            <person name="Frank A.C."/>
            <person name="Conant G.C."/>
            <person name="Byrne K.P."/>
            <person name="Woolfit M."/>
            <person name="Wolfe K.H."/>
        </authorList>
    </citation>
    <scope>NUCLEOTIDE SEQUENCE [LARGE SCALE GENOMIC DNA]</scope>
    <source>
        <strain evidence="9">ATCC 22028 / DSM 70294 / BCRC 21397 / CBS 2163 / NBRC 10782 / NRRL Y-8283 / UCD 57-17</strain>
    </source>
</reference>
<dbReference type="Gene3D" id="4.10.280.10">
    <property type="entry name" value="Helix-loop-helix DNA-binding domain"/>
    <property type="match status" value="1"/>
</dbReference>
<dbReference type="GO" id="GO:0005634">
    <property type="term" value="C:nucleus"/>
    <property type="evidence" value="ECO:0007669"/>
    <property type="project" value="UniProtKB-SubCell"/>
</dbReference>
<dbReference type="PANTHER" id="PTHR45776">
    <property type="entry name" value="MIP04163P"/>
    <property type="match status" value="1"/>
</dbReference>
<protein>
    <recommendedName>
        <fullName evidence="7">BHLH domain-containing protein</fullName>
    </recommendedName>
</protein>
<evidence type="ECO:0000259" key="7">
    <source>
        <dbReference type="PROSITE" id="PS50888"/>
    </source>
</evidence>
<keyword evidence="5" id="KW-0539">Nucleus</keyword>
<dbReference type="OrthoDB" id="690068at2759"/>
<dbReference type="GO" id="GO:0000981">
    <property type="term" value="F:DNA-binding transcription factor activity, RNA polymerase II-specific"/>
    <property type="evidence" value="ECO:0007669"/>
    <property type="project" value="EnsemblFungi"/>
</dbReference>
<keyword evidence="9" id="KW-1185">Reference proteome</keyword>
<proteinExistence type="predicted"/>
<dbReference type="GO" id="GO:0005667">
    <property type="term" value="C:transcription regulator complex"/>
    <property type="evidence" value="ECO:0007669"/>
    <property type="project" value="EnsemblFungi"/>
</dbReference>
<dbReference type="STRING" id="436907.A7TIH3"/>
<evidence type="ECO:0000256" key="3">
    <source>
        <dbReference type="ARBA" id="ARBA00023125"/>
    </source>
</evidence>
<dbReference type="SUPFAM" id="SSF47459">
    <property type="entry name" value="HLH, helix-loop-helix DNA-binding domain"/>
    <property type="match status" value="1"/>
</dbReference>
<dbReference type="GO" id="GO:0061629">
    <property type="term" value="F:RNA polymerase II-specific DNA-binding transcription factor binding"/>
    <property type="evidence" value="ECO:0007669"/>
    <property type="project" value="EnsemblFungi"/>
</dbReference>
<dbReference type="GeneID" id="5546166"/>
<feature type="region of interest" description="Disordered" evidence="6">
    <location>
        <begin position="377"/>
        <end position="406"/>
    </location>
</feature>
<dbReference type="CDD" id="cd11387">
    <property type="entry name" value="bHLHzip_USF_MITF"/>
    <property type="match status" value="1"/>
</dbReference>
<feature type="compositionally biased region" description="Polar residues" evidence="6">
    <location>
        <begin position="377"/>
        <end position="388"/>
    </location>
</feature>
<dbReference type="GO" id="GO:0071400">
    <property type="term" value="P:cellular response to oleic acid"/>
    <property type="evidence" value="ECO:0007669"/>
    <property type="project" value="EnsemblFungi"/>
</dbReference>